<evidence type="ECO:0000313" key="1">
    <source>
        <dbReference type="EMBL" id="KYP37759.1"/>
    </source>
</evidence>
<dbReference type="Gramene" id="C.cajan_41657.t">
    <property type="protein sequence ID" value="C.cajan_41657.t.cds1"/>
    <property type="gene ID" value="C.cajan_41657"/>
</dbReference>
<dbReference type="EMBL" id="KQ484072">
    <property type="protein sequence ID" value="KYP37759.1"/>
    <property type="molecule type" value="Genomic_DNA"/>
</dbReference>
<evidence type="ECO:0000313" key="2">
    <source>
        <dbReference type="Proteomes" id="UP000075243"/>
    </source>
</evidence>
<dbReference type="Proteomes" id="UP000075243">
    <property type="component" value="Unassembled WGS sequence"/>
</dbReference>
<dbReference type="PANTHER" id="PTHR31672:SF13">
    <property type="entry name" value="F-BOX PROTEIN CPR30-LIKE"/>
    <property type="match status" value="1"/>
</dbReference>
<dbReference type="AlphaFoldDB" id="A0A151R5H3"/>
<gene>
    <name evidence="1" type="ORF">KK1_041031</name>
</gene>
<reference evidence="1" key="1">
    <citation type="journal article" date="2012" name="Nat. Biotechnol.">
        <title>Draft genome sequence of pigeonpea (Cajanus cajan), an orphan legume crop of resource-poor farmers.</title>
        <authorList>
            <person name="Varshney R.K."/>
            <person name="Chen W."/>
            <person name="Li Y."/>
            <person name="Bharti A.K."/>
            <person name="Saxena R.K."/>
            <person name="Schlueter J.A."/>
            <person name="Donoghue M.T."/>
            <person name="Azam S."/>
            <person name="Fan G."/>
            <person name="Whaley A.M."/>
            <person name="Farmer A.D."/>
            <person name="Sheridan J."/>
            <person name="Iwata A."/>
            <person name="Tuteja R."/>
            <person name="Penmetsa R.V."/>
            <person name="Wu W."/>
            <person name="Upadhyaya H.D."/>
            <person name="Yang S.P."/>
            <person name="Shah T."/>
            <person name="Saxena K.B."/>
            <person name="Michael T."/>
            <person name="McCombie W.R."/>
            <person name="Yang B."/>
            <person name="Zhang G."/>
            <person name="Yang H."/>
            <person name="Wang J."/>
            <person name="Spillane C."/>
            <person name="Cook D.R."/>
            <person name="May G.D."/>
            <person name="Xu X."/>
            <person name="Jackson S.A."/>
        </authorList>
    </citation>
    <scope>NUCLEOTIDE SEQUENCE [LARGE SCALE GENOMIC DNA]</scope>
</reference>
<name>A0A151R5H3_CAJCA</name>
<dbReference type="OMA" id="CEHEMIV"/>
<dbReference type="InterPro" id="IPR050796">
    <property type="entry name" value="SCF_F-box_component"/>
</dbReference>
<keyword evidence="2" id="KW-1185">Reference proteome</keyword>
<accession>A0A151R5H3</accession>
<dbReference type="SUPFAM" id="SSF81383">
    <property type="entry name" value="F-box domain"/>
    <property type="match status" value="1"/>
</dbReference>
<sequence length="360" mass="41804">MAFPMDLIVESFVRAPVKSVCRAKAVCKLWFSLFAQSDFTKRHYKESKIVKKVMFFSCFLTEVLSVDASKPLLAADASCILPYPMTYSNAYMKIMGTCRGMILIWLPTYFFIWNPSTGFTRSFFPYPPTMKICGDYFGLNYYGFGYDRSEDNYVVVQIYLSKCDPSHRAVVYSVNGASWRDFEDESLLTITYPCISVHQGSIGLYFGDCLHWITSNWESNVDVILAYNLIESKFYQLNIPTEVKLEDYTLCYLRIIRDCLKFCTVMRDENWDYTVDIWEMKEYGVDTSWTKLTSMQVSNEFSRFMLPAYSSDDSILFVNNETGLLATWNAIDETLQYRNFGHVTQCEHEMIVCEETLLST</sequence>
<organism evidence="1 2">
    <name type="scientific">Cajanus cajan</name>
    <name type="common">Pigeon pea</name>
    <name type="synonym">Cajanus indicus</name>
    <dbReference type="NCBI Taxonomy" id="3821"/>
    <lineage>
        <taxon>Eukaryota</taxon>
        <taxon>Viridiplantae</taxon>
        <taxon>Streptophyta</taxon>
        <taxon>Embryophyta</taxon>
        <taxon>Tracheophyta</taxon>
        <taxon>Spermatophyta</taxon>
        <taxon>Magnoliopsida</taxon>
        <taxon>eudicotyledons</taxon>
        <taxon>Gunneridae</taxon>
        <taxon>Pentapetalae</taxon>
        <taxon>rosids</taxon>
        <taxon>fabids</taxon>
        <taxon>Fabales</taxon>
        <taxon>Fabaceae</taxon>
        <taxon>Papilionoideae</taxon>
        <taxon>50 kb inversion clade</taxon>
        <taxon>NPAAA clade</taxon>
        <taxon>indigoferoid/millettioid clade</taxon>
        <taxon>Phaseoleae</taxon>
        <taxon>Cajanus</taxon>
    </lineage>
</organism>
<dbReference type="PANTHER" id="PTHR31672">
    <property type="entry name" value="BNACNNG10540D PROTEIN"/>
    <property type="match status" value="1"/>
</dbReference>
<dbReference type="InterPro" id="IPR036047">
    <property type="entry name" value="F-box-like_dom_sf"/>
</dbReference>
<dbReference type="NCBIfam" id="TIGR01640">
    <property type="entry name" value="F_box_assoc_1"/>
    <property type="match status" value="1"/>
</dbReference>
<proteinExistence type="predicted"/>
<protein>
    <submittedName>
        <fullName evidence="1">F-box protein At4g12560 family</fullName>
    </submittedName>
</protein>
<dbReference type="InterPro" id="IPR017451">
    <property type="entry name" value="F-box-assoc_interact_dom"/>
</dbReference>
<dbReference type="STRING" id="3821.A0A151R5H3"/>